<name>A0A9P7UQK5_9AGAR</name>
<dbReference type="GeneID" id="66078972"/>
<organism evidence="2 3">
    <name type="scientific">Marasmius oreades</name>
    <name type="common">fairy-ring Marasmius</name>
    <dbReference type="NCBI Taxonomy" id="181124"/>
    <lineage>
        <taxon>Eukaryota</taxon>
        <taxon>Fungi</taxon>
        <taxon>Dikarya</taxon>
        <taxon>Basidiomycota</taxon>
        <taxon>Agaricomycotina</taxon>
        <taxon>Agaricomycetes</taxon>
        <taxon>Agaricomycetidae</taxon>
        <taxon>Agaricales</taxon>
        <taxon>Marasmiineae</taxon>
        <taxon>Marasmiaceae</taxon>
        <taxon>Marasmius</taxon>
    </lineage>
</organism>
<evidence type="ECO:0000313" key="3">
    <source>
        <dbReference type="Proteomes" id="UP001049176"/>
    </source>
</evidence>
<reference evidence="2" key="1">
    <citation type="journal article" date="2021" name="Genome Biol. Evol.">
        <title>The assembled and annotated genome of the fairy-ring fungus Marasmius oreades.</title>
        <authorList>
            <person name="Hiltunen M."/>
            <person name="Ament-Velasquez S.L."/>
            <person name="Johannesson H."/>
        </authorList>
    </citation>
    <scope>NUCLEOTIDE SEQUENCE</scope>
    <source>
        <strain evidence="2">03SP1</strain>
    </source>
</reference>
<feature type="compositionally biased region" description="Basic residues" evidence="1">
    <location>
        <begin position="470"/>
        <end position="486"/>
    </location>
</feature>
<feature type="compositionally biased region" description="Polar residues" evidence="1">
    <location>
        <begin position="46"/>
        <end position="58"/>
    </location>
</feature>
<keyword evidence="3" id="KW-1185">Reference proteome</keyword>
<feature type="region of interest" description="Disordered" evidence="1">
    <location>
        <begin position="356"/>
        <end position="409"/>
    </location>
</feature>
<accession>A0A9P7UQK5</accession>
<dbReference type="KEGG" id="more:E1B28_009896"/>
<dbReference type="AlphaFoldDB" id="A0A9P7UQK5"/>
<feature type="region of interest" description="Disordered" evidence="1">
    <location>
        <begin position="46"/>
        <end position="76"/>
    </location>
</feature>
<feature type="compositionally biased region" description="Polar residues" evidence="1">
    <location>
        <begin position="387"/>
        <end position="396"/>
    </location>
</feature>
<evidence type="ECO:0000256" key="1">
    <source>
        <dbReference type="SAM" id="MobiDB-lite"/>
    </source>
</evidence>
<evidence type="ECO:0000313" key="2">
    <source>
        <dbReference type="EMBL" id="KAG7090812.1"/>
    </source>
</evidence>
<dbReference type="RefSeq" id="XP_043007282.1">
    <property type="nucleotide sequence ID" value="XM_043154824.1"/>
</dbReference>
<protein>
    <submittedName>
        <fullName evidence="2">Uncharacterized protein</fullName>
    </submittedName>
</protein>
<proteinExistence type="predicted"/>
<dbReference type="EMBL" id="CM032186">
    <property type="protein sequence ID" value="KAG7090812.1"/>
    <property type="molecule type" value="Genomic_DNA"/>
</dbReference>
<dbReference type="Proteomes" id="UP001049176">
    <property type="component" value="Chromosome 6"/>
</dbReference>
<feature type="region of interest" description="Disordered" evidence="1">
    <location>
        <begin position="461"/>
        <end position="491"/>
    </location>
</feature>
<sequence length="604" mass="64827">MSRAFINLPLATHPTKFTKGSEQNLVLLHSLRQSREKWISSAFPKFSSTARQTSKSSKNPNQTQTPNSPPHTIQSRGKCDLAIGPHIFYDTMFYEVHYLQQSTSYYSSAYSSILSPSVNPATMMITPEVVNQVNSAASSNPTLANLLQLAAAGKASPDQLKTLGLLVQSLAASNPVFQLPGTTSSAPPISTVATTFPAAATNMNSQAYQTPAPAASTTSAPVPQVPMQYSFDLIIEFRENNTERWLLPRGTASIVASPDNPTNVTVTALLPFSKSNVTSTMLSTEDTEDRLVELELTNTPPPIRDSLWRWAGGEAKIEENRQILDKQRYIRHTYLSYELPEDPDLLMQLQSATAPPNPLKSIKTSGNLYKRPSAPRKRATKAKEATSRTVVSPSILTPTPAPTTVASPVPPSMELDPVHSTALDPPLALLESSVPVSPTVTPVAVTPIPVHDLNPTFFAPPATLINNNNKKPRQPRQPKQLKKQKMKSPPPVIRCLSCGQTDVPLLMGGRFCRPCVEGGRANAEIPQAPLMRSGMAHTTQPSYVPVVQPLKLSPFPSSPNASSSSAAVGSNELQSQSAQGTPPSTTSVGGGGTATTTDIDMTDG</sequence>
<dbReference type="OrthoDB" id="5338195at2759"/>
<gene>
    <name evidence="2" type="ORF">E1B28_009896</name>
</gene>
<feature type="compositionally biased region" description="Low complexity" evidence="1">
    <location>
        <begin position="555"/>
        <end position="567"/>
    </location>
</feature>
<feature type="region of interest" description="Disordered" evidence="1">
    <location>
        <begin position="555"/>
        <end position="604"/>
    </location>
</feature>
<comment type="caution">
    <text evidence="2">The sequence shown here is derived from an EMBL/GenBank/DDBJ whole genome shotgun (WGS) entry which is preliminary data.</text>
</comment>